<reference evidence="4" key="2">
    <citation type="submission" date="2013-12" db="EMBL/GenBank/DDBJ databases">
        <title>Evolution of pathogenesis and genome organization in the Tremellales.</title>
        <authorList>
            <person name="Cuomo C."/>
            <person name="Litvintseva A."/>
            <person name="Heitman J."/>
            <person name="Chen Y."/>
            <person name="Sun S."/>
            <person name="Springer D."/>
            <person name="Dromer F."/>
            <person name="Young S."/>
            <person name="Zeng Q."/>
            <person name="Chapman S."/>
            <person name="Gujja S."/>
            <person name="Saif S."/>
            <person name="Birren B."/>
        </authorList>
    </citation>
    <scope>NUCLEOTIDE SEQUENCE [LARGE SCALE GENOMIC DNA]</scope>
    <source>
        <strain evidence="4">BCC8398</strain>
    </source>
</reference>
<dbReference type="SUPFAM" id="SSF54719">
    <property type="entry name" value="Fe,Mn superoxide dismutase (SOD), C-terminal domain"/>
    <property type="match status" value="1"/>
</dbReference>
<dbReference type="OrthoDB" id="275227at2759"/>
<gene>
    <name evidence="3" type="ORF">I316_00979</name>
</gene>
<proteinExistence type="predicted"/>
<dbReference type="Pfam" id="PF02777">
    <property type="entry name" value="Sod_Fe_C"/>
    <property type="match status" value="1"/>
</dbReference>
<name>A0A1B9H1E7_9TREE</name>
<dbReference type="AlphaFoldDB" id="A0A1B9H1E7"/>
<dbReference type="PANTHER" id="PTHR42769">
    <property type="entry name" value="SUPEROXIDE DISMUTASE"/>
    <property type="match status" value="1"/>
</dbReference>
<dbReference type="InterPro" id="IPR036314">
    <property type="entry name" value="SOD_C_sf"/>
</dbReference>
<accession>A0A1B9H1E7</accession>
<dbReference type="PANTHER" id="PTHR42769:SF3">
    <property type="entry name" value="SUPEROXIDE DISMUTASE [FE] 2, CHLOROPLASTIC"/>
    <property type="match status" value="1"/>
</dbReference>
<dbReference type="InterPro" id="IPR019832">
    <property type="entry name" value="Mn/Fe_SOD_C"/>
</dbReference>
<dbReference type="Proteomes" id="UP000092666">
    <property type="component" value="Unassembled WGS sequence"/>
</dbReference>
<feature type="region of interest" description="Disordered" evidence="1">
    <location>
        <begin position="202"/>
        <end position="252"/>
    </location>
</feature>
<feature type="domain" description="Manganese/iron superoxide dismutase C-terminal" evidence="2">
    <location>
        <begin position="259"/>
        <end position="303"/>
    </location>
</feature>
<reference evidence="3 4" key="1">
    <citation type="submission" date="2013-07" db="EMBL/GenBank/DDBJ databases">
        <title>The Genome Sequence of Cryptococcus heveanensis BCC8398.</title>
        <authorList>
            <consortium name="The Broad Institute Genome Sequencing Platform"/>
            <person name="Cuomo C."/>
            <person name="Litvintseva A."/>
            <person name="Chen Y."/>
            <person name="Heitman J."/>
            <person name="Sun S."/>
            <person name="Springer D."/>
            <person name="Dromer F."/>
            <person name="Young S.K."/>
            <person name="Zeng Q."/>
            <person name="Gargeya S."/>
            <person name="Fitzgerald M."/>
            <person name="Abouelleil A."/>
            <person name="Alvarado L."/>
            <person name="Berlin A.M."/>
            <person name="Chapman S.B."/>
            <person name="Dewar J."/>
            <person name="Goldberg J."/>
            <person name="Griggs A."/>
            <person name="Gujja S."/>
            <person name="Hansen M."/>
            <person name="Howarth C."/>
            <person name="Imamovic A."/>
            <person name="Larimer J."/>
            <person name="McCowan C."/>
            <person name="Murphy C."/>
            <person name="Pearson M."/>
            <person name="Priest M."/>
            <person name="Roberts A."/>
            <person name="Saif S."/>
            <person name="Shea T."/>
            <person name="Sykes S."/>
            <person name="Wortman J."/>
            <person name="Nusbaum C."/>
            <person name="Birren B."/>
        </authorList>
    </citation>
    <scope>NUCLEOTIDE SEQUENCE [LARGE SCALE GENOMIC DNA]</scope>
    <source>
        <strain evidence="3 4">BCC8398</strain>
    </source>
</reference>
<dbReference type="STRING" id="1296120.A0A1B9H1E7"/>
<evidence type="ECO:0000313" key="4">
    <source>
        <dbReference type="Proteomes" id="UP000092666"/>
    </source>
</evidence>
<protein>
    <recommendedName>
        <fullName evidence="2">Manganese/iron superoxide dismutase C-terminal domain-containing protein</fullName>
    </recommendedName>
</protein>
<dbReference type="EMBL" id="KI669493">
    <property type="protein sequence ID" value="OCF37074.1"/>
    <property type="molecule type" value="Genomic_DNA"/>
</dbReference>
<dbReference type="GO" id="GO:0004784">
    <property type="term" value="F:superoxide dismutase activity"/>
    <property type="evidence" value="ECO:0007669"/>
    <property type="project" value="InterPro"/>
</dbReference>
<organism evidence="3 4">
    <name type="scientific">Kwoniella heveanensis BCC8398</name>
    <dbReference type="NCBI Taxonomy" id="1296120"/>
    <lineage>
        <taxon>Eukaryota</taxon>
        <taxon>Fungi</taxon>
        <taxon>Dikarya</taxon>
        <taxon>Basidiomycota</taxon>
        <taxon>Agaricomycotina</taxon>
        <taxon>Tremellomycetes</taxon>
        <taxon>Tremellales</taxon>
        <taxon>Cryptococcaceae</taxon>
        <taxon>Kwoniella</taxon>
    </lineage>
</organism>
<evidence type="ECO:0000259" key="2">
    <source>
        <dbReference type="Pfam" id="PF02777"/>
    </source>
</evidence>
<dbReference type="Gene3D" id="3.55.40.20">
    <property type="entry name" value="Iron/manganese superoxide dismutase, C-terminal domain"/>
    <property type="match status" value="1"/>
</dbReference>
<feature type="compositionally biased region" description="Low complexity" evidence="1">
    <location>
        <begin position="214"/>
        <end position="236"/>
    </location>
</feature>
<evidence type="ECO:0000256" key="1">
    <source>
        <dbReference type="SAM" id="MobiDB-lite"/>
    </source>
</evidence>
<sequence length="308" mass="33775">MARPATSSLLRPLASAIRAPAAPGGPLQTRSLLNAASRSGVNTASIDNRVLEGVNGFLPKGNFDRLQEWQLGLWERLQGEVQNNPALVETKQKWDRYGLDMTDLISTTARDKNLTLAYNYAALLLNNSFFLEGLSAETPRDVPSEFKVLQEKVEAYAEGLVGGGWLWIVRTGQSKYDLDVIPTFASGTLLVTLRSQRGRESTLPLFAEPPTSGTTEAPTTDSSSSSDAAVSSETSAGSPLAERPSNRRASSTFSKDAIKYPTPLAVLNLFEHAYIGEKYGVWGKREYARDWWKNLDWNKVAKRNSTSS</sequence>
<evidence type="ECO:0000313" key="3">
    <source>
        <dbReference type="EMBL" id="OCF37074.1"/>
    </source>
</evidence>
<dbReference type="GO" id="GO:0046872">
    <property type="term" value="F:metal ion binding"/>
    <property type="evidence" value="ECO:0007669"/>
    <property type="project" value="InterPro"/>
</dbReference>
<keyword evidence="4" id="KW-1185">Reference proteome</keyword>